<dbReference type="Gene3D" id="3.40.190.10">
    <property type="entry name" value="Periplasmic binding protein-like II"/>
    <property type="match status" value="3"/>
</dbReference>
<dbReference type="GO" id="GO:0003700">
    <property type="term" value="F:DNA-binding transcription factor activity"/>
    <property type="evidence" value="ECO:0007669"/>
    <property type="project" value="InterPro"/>
</dbReference>
<evidence type="ECO:0000313" key="7">
    <source>
        <dbReference type="Proteomes" id="UP000565262"/>
    </source>
</evidence>
<feature type="domain" description="HTH lysR-type" evidence="5">
    <location>
        <begin position="4"/>
        <end position="61"/>
    </location>
</feature>
<evidence type="ECO:0000256" key="3">
    <source>
        <dbReference type="ARBA" id="ARBA00023125"/>
    </source>
</evidence>
<dbReference type="FunFam" id="1.10.10.10:FF:000001">
    <property type="entry name" value="LysR family transcriptional regulator"/>
    <property type="match status" value="1"/>
</dbReference>
<protein>
    <submittedName>
        <fullName evidence="6">LysR family transcriptional regulator</fullName>
    </submittedName>
</protein>
<comment type="caution">
    <text evidence="6">The sequence shown here is derived from an EMBL/GenBank/DDBJ whole genome shotgun (WGS) entry which is preliminary data.</text>
</comment>
<dbReference type="Gene3D" id="1.10.10.10">
    <property type="entry name" value="Winged helix-like DNA-binding domain superfamily/Winged helix DNA-binding domain"/>
    <property type="match status" value="1"/>
</dbReference>
<evidence type="ECO:0000313" key="6">
    <source>
        <dbReference type="EMBL" id="MBB1488034.1"/>
    </source>
</evidence>
<comment type="similarity">
    <text evidence="1">Belongs to the LysR transcriptional regulatory family.</text>
</comment>
<dbReference type="PANTHER" id="PTHR30126:SF2">
    <property type="entry name" value="HTH-TYPE TRANSCRIPTIONAL REGULATOR YJIE"/>
    <property type="match status" value="1"/>
</dbReference>
<dbReference type="EMBL" id="JACJFM010000022">
    <property type="protein sequence ID" value="MBB1488034.1"/>
    <property type="molecule type" value="Genomic_DNA"/>
</dbReference>
<keyword evidence="7" id="KW-1185">Reference proteome</keyword>
<dbReference type="PANTHER" id="PTHR30126">
    <property type="entry name" value="HTH-TYPE TRANSCRIPTIONAL REGULATOR"/>
    <property type="match status" value="1"/>
</dbReference>
<evidence type="ECO:0000256" key="1">
    <source>
        <dbReference type="ARBA" id="ARBA00009437"/>
    </source>
</evidence>
<keyword evidence="4" id="KW-0804">Transcription</keyword>
<organism evidence="6 7">
    <name type="scientific">Oceanospirillum sediminis</name>
    <dbReference type="NCBI Taxonomy" id="2760088"/>
    <lineage>
        <taxon>Bacteria</taxon>
        <taxon>Pseudomonadati</taxon>
        <taxon>Pseudomonadota</taxon>
        <taxon>Gammaproteobacteria</taxon>
        <taxon>Oceanospirillales</taxon>
        <taxon>Oceanospirillaceae</taxon>
        <taxon>Oceanospirillum</taxon>
    </lineage>
</organism>
<accession>A0A839ITR8</accession>
<dbReference type="InterPro" id="IPR036388">
    <property type="entry name" value="WH-like_DNA-bd_sf"/>
</dbReference>
<keyword evidence="3" id="KW-0238">DNA-binding</keyword>
<dbReference type="InterPro" id="IPR000847">
    <property type="entry name" value="LysR_HTH_N"/>
</dbReference>
<dbReference type="Proteomes" id="UP000565262">
    <property type="component" value="Unassembled WGS sequence"/>
</dbReference>
<gene>
    <name evidence="6" type="ORF">H4O21_15620</name>
</gene>
<dbReference type="AlphaFoldDB" id="A0A839ITR8"/>
<dbReference type="SUPFAM" id="SSF46785">
    <property type="entry name" value="Winged helix' DNA-binding domain"/>
    <property type="match status" value="1"/>
</dbReference>
<sequence length="305" mass="34712">MQNIETKWLEDFIALAQSQSFSRAAQLRHVTQPAFSRRIKTLEQAVGTKLFDRDAQPVRLSEAGRQFLPVARKVLTQLQGAMKQLSLGTDYLTRVNFCAAHSLSFTLMPELIQWIRQQEPGFMARTEAANVDVGLNALRKGECDFLLAYHDPQSWIRLDESLFPGCQLGWTRLMPVTKATRHGQAIYRLDIDQQVPYLAYTAEAMLGQAVRERIRNQTSDVRLDKVYETAMAQGLKEMVMAGEGVAWLPEVTIRNELEQGIMVPAGSEQWIVPLEICVYRSAGVEKPMVEQIWQLICKRYGQPIR</sequence>
<evidence type="ECO:0000259" key="5">
    <source>
        <dbReference type="PROSITE" id="PS50931"/>
    </source>
</evidence>
<dbReference type="GO" id="GO:0000976">
    <property type="term" value="F:transcription cis-regulatory region binding"/>
    <property type="evidence" value="ECO:0007669"/>
    <property type="project" value="TreeGrafter"/>
</dbReference>
<dbReference type="Pfam" id="PF03466">
    <property type="entry name" value="LysR_substrate"/>
    <property type="match status" value="1"/>
</dbReference>
<evidence type="ECO:0000256" key="2">
    <source>
        <dbReference type="ARBA" id="ARBA00023015"/>
    </source>
</evidence>
<proteinExistence type="inferred from homology"/>
<keyword evidence="2" id="KW-0805">Transcription regulation</keyword>
<dbReference type="InterPro" id="IPR036390">
    <property type="entry name" value="WH_DNA-bd_sf"/>
</dbReference>
<dbReference type="Pfam" id="PF00126">
    <property type="entry name" value="HTH_1"/>
    <property type="match status" value="1"/>
</dbReference>
<dbReference type="RefSeq" id="WP_182809810.1">
    <property type="nucleotide sequence ID" value="NZ_JACJFM010000022.1"/>
</dbReference>
<reference evidence="6 7" key="1">
    <citation type="submission" date="2020-08" db="EMBL/GenBank/DDBJ databases">
        <title>Oceanospirillum sp. nov. isolated from marine sediment.</title>
        <authorList>
            <person name="Ji X."/>
        </authorList>
    </citation>
    <scope>NUCLEOTIDE SEQUENCE [LARGE SCALE GENOMIC DNA]</scope>
    <source>
        <strain evidence="6 7">D5</strain>
    </source>
</reference>
<dbReference type="PROSITE" id="PS50931">
    <property type="entry name" value="HTH_LYSR"/>
    <property type="match status" value="1"/>
</dbReference>
<dbReference type="SUPFAM" id="SSF53850">
    <property type="entry name" value="Periplasmic binding protein-like II"/>
    <property type="match status" value="1"/>
</dbReference>
<name>A0A839ITR8_9GAMM</name>
<evidence type="ECO:0000256" key="4">
    <source>
        <dbReference type="ARBA" id="ARBA00023163"/>
    </source>
</evidence>
<dbReference type="PRINTS" id="PR00039">
    <property type="entry name" value="HTHLYSR"/>
</dbReference>
<dbReference type="InterPro" id="IPR005119">
    <property type="entry name" value="LysR_subst-bd"/>
</dbReference>